<dbReference type="GO" id="GO:0005634">
    <property type="term" value="C:nucleus"/>
    <property type="evidence" value="ECO:0007669"/>
    <property type="project" value="TreeGrafter"/>
</dbReference>
<dbReference type="InterPro" id="IPR050827">
    <property type="entry name" value="CRP1_MDG1_kinase"/>
</dbReference>
<organism evidence="3">
    <name type="scientific">Rhodosorus marinus</name>
    <dbReference type="NCBI Taxonomy" id="101924"/>
    <lineage>
        <taxon>Eukaryota</taxon>
        <taxon>Rhodophyta</taxon>
        <taxon>Stylonematophyceae</taxon>
        <taxon>Stylonematales</taxon>
        <taxon>Stylonemataceae</taxon>
        <taxon>Rhodosorus</taxon>
    </lineage>
</organism>
<evidence type="ECO:0000259" key="2">
    <source>
        <dbReference type="PROSITE" id="PS50188"/>
    </source>
</evidence>
<dbReference type="InterPro" id="IPR043136">
    <property type="entry name" value="B30.2/SPRY_sf"/>
</dbReference>
<feature type="domain" description="B30.2/SPRY" evidence="2">
    <location>
        <begin position="280"/>
        <end position="477"/>
    </location>
</feature>
<dbReference type="SUPFAM" id="SSF81296">
    <property type="entry name" value="E set domains"/>
    <property type="match status" value="1"/>
</dbReference>
<sequence>MEVNAEIGMPTPTTPGVWSVSHQDLQKLGGEEDLSSATIDRGQIVTEVYFCWTVDANSAFVTGEFNNWEVTLPMEKVNTRDGEVWIASKMLPPGSFQYKFIIDNNWRHAEDQPTVYDERGIINNCLTVTIDSCGDSTCFCSSFSLSHPNSPEGVDVEAIDSVKPSSSPGMMKAFQNSTGIAYTYVERESQNDVLRTYMHKRINHSPFDVVVVNVHNLKNNQRDALKDGLVSRASSFEDLKRPMRYDPSLAVVRDATYEAALRADEKGSMPHTALATARVYANDPKEFNYSVLARLSSSSLGFNPNDCHTGIELLEKNHYAVRVDPKGLYKTVRSVLPLVENSKSYFEVYITKQEKGGGICVGISTKELPISCLVGTRPNSVGFSTSGNAIQTVDGKEAWSNLGRTVNAGSVVGCLVSLSPAKEDAGSEVQAELSFFVDGKELGSLSYKFVGGLPLYPTLSLFSREGRVFSLFDVNDMMSAHAVKDEGAVSLDGKSIKAHLERPASQLVRSPSQIDRSPAVDT</sequence>
<protein>
    <recommendedName>
        <fullName evidence="2">B30.2/SPRY domain-containing protein</fullName>
    </recommendedName>
</protein>
<dbReference type="PANTHER" id="PTHR10343">
    <property type="entry name" value="5'-AMP-ACTIVATED PROTEIN KINASE , BETA SUBUNIT"/>
    <property type="match status" value="1"/>
</dbReference>
<dbReference type="GO" id="GO:0005737">
    <property type="term" value="C:cytoplasm"/>
    <property type="evidence" value="ECO:0007669"/>
    <property type="project" value="TreeGrafter"/>
</dbReference>
<proteinExistence type="inferred from homology"/>
<dbReference type="InterPro" id="IPR003877">
    <property type="entry name" value="SPRY_dom"/>
</dbReference>
<dbReference type="EMBL" id="HBHW01041591">
    <property type="protein sequence ID" value="CAE0063958.1"/>
    <property type="molecule type" value="Transcribed_RNA"/>
</dbReference>
<gene>
    <name evidence="3" type="ORF">RMAR00112_LOCUS32027</name>
    <name evidence="4" type="ORF">RMAR00112_LOCUS32030</name>
    <name evidence="5" type="ORF">RMAR00112_LOCUS32032</name>
</gene>
<dbReference type="SUPFAM" id="SSF49899">
    <property type="entry name" value="Concanavalin A-like lectins/glucanases"/>
    <property type="match status" value="1"/>
</dbReference>
<dbReference type="EMBL" id="HBHW01041587">
    <property type="protein sequence ID" value="CAE0063955.1"/>
    <property type="molecule type" value="Transcribed_RNA"/>
</dbReference>
<dbReference type="Gene3D" id="2.60.40.10">
    <property type="entry name" value="Immunoglobulins"/>
    <property type="match status" value="1"/>
</dbReference>
<accession>A0A7S3EP42</accession>
<dbReference type="InterPro" id="IPR013320">
    <property type="entry name" value="ConA-like_dom_sf"/>
</dbReference>
<dbReference type="GO" id="GO:0031588">
    <property type="term" value="C:nucleotide-activated protein kinase complex"/>
    <property type="evidence" value="ECO:0007669"/>
    <property type="project" value="TreeGrafter"/>
</dbReference>
<comment type="similarity">
    <text evidence="1">Belongs to the 5'-AMP-activated protein kinase beta subunit family.</text>
</comment>
<reference evidence="3" key="1">
    <citation type="submission" date="2021-01" db="EMBL/GenBank/DDBJ databases">
        <authorList>
            <person name="Corre E."/>
            <person name="Pelletier E."/>
            <person name="Niang G."/>
            <person name="Scheremetjew M."/>
            <person name="Finn R."/>
            <person name="Kale V."/>
            <person name="Holt S."/>
            <person name="Cochrane G."/>
            <person name="Meng A."/>
            <person name="Brown T."/>
            <person name="Cohen L."/>
        </authorList>
    </citation>
    <scope>NUCLEOTIDE SEQUENCE</scope>
    <source>
        <strain evidence="3">CCMP 769</strain>
    </source>
</reference>
<dbReference type="InterPro" id="IPR032640">
    <property type="entry name" value="AMPK1_CBM"/>
</dbReference>
<dbReference type="Pfam" id="PF16561">
    <property type="entry name" value="AMPK1_CBM"/>
    <property type="match status" value="1"/>
</dbReference>
<evidence type="ECO:0000313" key="3">
    <source>
        <dbReference type="EMBL" id="CAE0063955.1"/>
    </source>
</evidence>
<dbReference type="InterPro" id="IPR001870">
    <property type="entry name" value="B30.2/SPRY"/>
</dbReference>
<dbReference type="InterPro" id="IPR013783">
    <property type="entry name" value="Ig-like_fold"/>
</dbReference>
<dbReference type="Pfam" id="PF00622">
    <property type="entry name" value="SPRY"/>
    <property type="match status" value="1"/>
</dbReference>
<dbReference type="SMART" id="SM00449">
    <property type="entry name" value="SPRY"/>
    <property type="match status" value="1"/>
</dbReference>
<dbReference type="GO" id="GO:0019901">
    <property type="term" value="F:protein kinase binding"/>
    <property type="evidence" value="ECO:0007669"/>
    <property type="project" value="TreeGrafter"/>
</dbReference>
<evidence type="ECO:0000313" key="4">
    <source>
        <dbReference type="EMBL" id="CAE0063958.1"/>
    </source>
</evidence>
<dbReference type="InterPro" id="IPR014756">
    <property type="entry name" value="Ig_E-set"/>
</dbReference>
<dbReference type="CDD" id="cd02859">
    <property type="entry name" value="E_set_AMPKbeta_like_N"/>
    <property type="match status" value="1"/>
</dbReference>
<dbReference type="EMBL" id="HBHW01041593">
    <property type="protein sequence ID" value="CAE0063960.1"/>
    <property type="molecule type" value="Transcribed_RNA"/>
</dbReference>
<dbReference type="Gene3D" id="2.60.120.920">
    <property type="match status" value="1"/>
</dbReference>
<dbReference type="GO" id="GO:0007165">
    <property type="term" value="P:signal transduction"/>
    <property type="evidence" value="ECO:0007669"/>
    <property type="project" value="TreeGrafter"/>
</dbReference>
<dbReference type="AlphaFoldDB" id="A0A7S3EP42"/>
<evidence type="ECO:0000313" key="5">
    <source>
        <dbReference type="EMBL" id="CAE0063960.1"/>
    </source>
</evidence>
<name>A0A7S3EP42_9RHOD</name>
<dbReference type="PANTHER" id="PTHR10343:SF84">
    <property type="entry name" value="5'-AMP-ACTIVATED PROTEIN KINASE SUBUNIT BETA-1"/>
    <property type="match status" value="1"/>
</dbReference>
<evidence type="ECO:0000256" key="1">
    <source>
        <dbReference type="ARBA" id="ARBA00010926"/>
    </source>
</evidence>
<dbReference type="PROSITE" id="PS50188">
    <property type="entry name" value="B302_SPRY"/>
    <property type="match status" value="1"/>
</dbReference>